<dbReference type="Pfam" id="PF07070">
    <property type="entry name" value="Spo0M"/>
    <property type="match status" value="1"/>
</dbReference>
<reference evidence="1 2" key="2">
    <citation type="submission" date="2018-06" db="EMBL/GenBank/DDBJ databases">
        <authorList>
            <person name="Zhirakovskaya E."/>
        </authorList>
    </citation>
    <scope>NUCLEOTIDE SEQUENCE [LARGE SCALE GENOMIC DNA]</scope>
    <source>
        <strain evidence="1 2">FBKL4.011</strain>
    </source>
</reference>
<name>A0A364K4X6_9BACL</name>
<dbReference type="InterPro" id="IPR009776">
    <property type="entry name" value="Spore_0_M"/>
</dbReference>
<comment type="caution">
    <text evidence="1">The sequence shown here is derived from an EMBL/GenBank/DDBJ whole genome shotgun (WGS) entry which is preliminary data.</text>
</comment>
<dbReference type="PANTHER" id="PTHR40053:SF1">
    <property type="entry name" value="SPORULATION-CONTROL PROTEIN SPO0M"/>
    <property type="match status" value="1"/>
</dbReference>
<dbReference type="Proteomes" id="UP000251213">
    <property type="component" value="Unassembled WGS sequence"/>
</dbReference>
<dbReference type="OrthoDB" id="2987557at2"/>
<accession>A0A364K4X6</accession>
<reference evidence="1 2" key="1">
    <citation type="submission" date="2018-06" db="EMBL/GenBank/DDBJ databases">
        <title>Thermoflavimicrobium daqus sp. nov., a thermophilic microbe isolated from Moutai-flavour Daqu.</title>
        <authorList>
            <person name="Wang X."/>
            <person name="Zhou H."/>
        </authorList>
    </citation>
    <scope>NUCLEOTIDE SEQUENCE [LARGE SCALE GENOMIC DNA]</scope>
    <source>
        <strain evidence="1 2">FBKL4.011</strain>
    </source>
</reference>
<dbReference type="InterPro" id="IPR014756">
    <property type="entry name" value="Ig_E-set"/>
</dbReference>
<protein>
    <submittedName>
        <fullName evidence="1">Sporulation protein SpoOM</fullName>
    </submittedName>
</protein>
<dbReference type="SUPFAM" id="SSF81296">
    <property type="entry name" value="E set domains"/>
    <property type="match status" value="1"/>
</dbReference>
<sequence length="247" mass="28544">MEVFEKWLASFGIGSAKVDTRLNQEDFFPGDQVDGQVVIRGGDSVQQIEDIYLELIVEYLKDGKNVRHTYQQYYLAEKIIVSPGEEKTVPLTLQLPIDLPMSTGQFPIYLQTGLDIKFAKDPSDRDRINILPLPLIQKVLKDIEDAGFILYRIMNSPTTKKKSRPFEQIFEFKPTGRYQGILDKLHGKFEYNDDHVLIVFNLYRSGDIISYSFTWEHQNPSGTLLINNQPCEEDPLSKIQELLIRRK</sequence>
<evidence type="ECO:0000313" key="1">
    <source>
        <dbReference type="EMBL" id="RAL24319.1"/>
    </source>
</evidence>
<evidence type="ECO:0000313" key="2">
    <source>
        <dbReference type="Proteomes" id="UP000251213"/>
    </source>
</evidence>
<organism evidence="1 2">
    <name type="scientific">Thermoflavimicrobium daqui</name>
    <dbReference type="NCBI Taxonomy" id="2137476"/>
    <lineage>
        <taxon>Bacteria</taxon>
        <taxon>Bacillati</taxon>
        <taxon>Bacillota</taxon>
        <taxon>Bacilli</taxon>
        <taxon>Bacillales</taxon>
        <taxon>Thermoactinomycetaceae</taxon>
        <taxon>Thermoflavimicrobium</taxon>
    </lineage>
</organism>
<gene>
    <name evidence="1" type="ORF">DL897_08285</name>
</gene>
<dbReference type="EMBL" id="QJKK01000004">
    <property type="protein sequence ID" value="RAL24319.1"/>
    <property type="molecule type" value="Genomic_DNA"/>
</dbReference>
<dbReference type="PANTHER" id="PTHR40053">
    <property type="entry name" value="SPORULATION-CONTROL PROTEIN SPO0M"/>
    <property type="match status" value="1"/>
</dbReference>
<proteinExistence type="predicted"/>
<dbReference type="AlphaFoldDB" id="A0A364K4X6"/>
<keyword evidence="2" id="KW-1185">Reference proteome</keyword>